<gene>
    <name evidence="2" type="ORF">A9K55_007581</name>
</gene>
<feature type="region of interest" description="Disordered" evidence="1">
    <location>
        <begin position="509"/>
        <end position="564"/>
    </location>
</feature>
<feature type="region of interest" description="Disordered" evidence="1">
    <location>
        <begin position="679"/>
        <end position="710"/>
    </location>
</feature>
<name>A0A2H4SHH3_CORMI</name>
<dbReference type="Proteomes" id="UP000323067">
    <property type="component" value="Chromosome vii"/>
</dbReference>
<feature type="compositionally biased region" description="Low complexity" evidence="1">
    <location>
        <begin position="179"/>
        <end position="196"/>
    </location>
</feature>
<feature type="region of interest" description="Disordered" evidence="1">
    <location>
        <begin position="466"/>
        <end position="492"/>
    </location>
</feature>
<dbReference type="VEuPathDB" id="FungiDB:A9K55_007581"/>
<dbReference type="EMBL" id="CP023324">
    <property type="protein sequence ID" value="ATY62547.1"/>
    <property type="molecule type" value="Genomic_DNA"/>
</dbReference>
<feature type="compositionally biased region" description="Polar residues" evidence="1">
    <location>
        <begin position="511"/>
        <end position="523"/>
    </location>
</feature>
<feature type="region of interest" description="Disordered" evidence="1">
    <location>
        <begin position="278"/>
        <end position="325"/>
    </location>
</feature>
<evidence type="ECO:0000313" key="3">
    <source>
        <dbReference type="Proteomes" id="UP000323067"/>
    </source>
</evidence>
<feature type="compositionally biased region" description="Basic and acidic residues" evidence="1">
    <location>
        <begin position="76"/>
        <end position="87"/>
    </location>
</feature>
<feature type="compositionally biased region" description="Basic residues" evidence="1">
    <location>
        <begin position="1"/>
        <end position="11"/>
    </location>
</feature>
<dbReference type="AlphaFoldDB" id="A0A2H4SHH3"/>
<reference evidence="2 3" key="1">
    <citation type="journal article" date="2017" name="BMC Genomics">
        <title>Chromosome level assembly and secondary metabolite potential of the parasitic fungus Cordyceps militaris.</title>
        <authorList>
            <person name="Kramer G.J."/>
            <person name="Nodwell J.R."/>
        </authorList>
    </citation>
    <scope>NUCLEOTIDE SEQUENCE [LARGE SCALE GENOMIC DNA]</scope>
    <source>
        <strain evidence="2 3">ATCC 34164</strain>
    </source>
</reference>
<dbReference type="OrthoDB" id="4152802at2759"/>
<evidence type="ECO:0000313" key="2">
    <source>
        <dbReference type="EMBL" id="ATY62547.1"/>
    </source>
</evidence>
<evidence type="ECO:0000256" key="1">
    <source>
        <dbReference type="SAM" id="MobiDB-lite"/>
    </source>
</evidence>
<feature type="region of interest" description="Disordered" evidence="1">
    <location>
        <begin position="1"/>
        <end position="196"/>
    </location>
</feature>
<protein>
    <submittedName>
        <fullName evidence="2">Uncharacterized protein</fullName>
    </submittedName>
</protein>
<feature type="compositionally biased region" description="Basic and acidic residues" evidence="1">
    <location>
        <begin position="127"/>
        <end position="137"/>
    </location>
</feature>
<feature type="region of interest" description="Disordered" evidence="1">
    <location>
        <begin position="578"/>
        <end position="598"/>
    </location>
</feature>
<feature type="compositionally biased region" description="Polar residues" evidence="1">
    <location>
        <begin position="655"/>
        <end position="665"/>
    </location>
</feature>
<accession>A0A2H4SHH3</accession>
<feature type="region of interest" description="Disordered" evidence="1">
    <location>
        <begin position="379"/>
        <end position="449"/>
    </location>
</feature>
<feature type="compositionally biased region" description="Polar residues" evidence="1">
    <location>
        <begin position="584"/>
        <end position="594"/>
    </location>
</feature>
<feature type="compositionally biased region" description="Basic and acidic residues" evidence="1">
    <location>
        <begin position="278"/>
        <end position="313"/>
    </location>
</feature>
<proteinExistence type="predicted"/>
<feature type="region of interest" description="Disordered" evidence="1">
    <location>
        <begin position="654"/>
        <end position="673"/>
    </location>
</feature>
<organism evidence="2 3">
    <name type="scientific">Cordyceps militaris</name>
    <name type="common">Caterpillar fungus</name>
    <name type="synonym">Clavaria militaris</name>
    <dbReference type="NCBI Taxonomy" id="73501"/>
    <lineage>
        <taxon>Eukaryota</taxon>
        <taxon>Fungi</taxon>
        <taxon>Dikarya</taxon>
        <taxon>Ascomycota</taxon>
        <taxon>Pezizomycotina</taxon>
        <taxon>Sordariomycetes</taxon>
        <taxon>Hypocreomycetidae</taxon>
        <taxon>Hypocreales</taxon>
        <taxon>Cordycipitaceae</taxon>
        <taxon>Cordyceps</taxon>
    </lineage>
</organism>
<dbReference type="VEuPathDB" id="FungiDB:CCM_00017"/>
<feature type="compositionally biased region" description="Basic and acidic residues" evidence="1">
    <location>
        <begin position="694"/>
        <end position="703"/>
    </location>
</feature>
<sequence>MALWPFRRKPVHSPSRTPHDDGEDSPTLNRIISIRHTSSRHNRSSTPVPRASVRKKQRPEPNKLQRRVRTYSFSPNRHETIRVDPRGRPQQCQHPEGNSPWNRAPTLYLKRDPNHPPVARRKSSKRRHEDHEREAEIKAMSQYMPKVPADRLHPGSGKYSIKRSKTSQHSDQVSKRTSDISLPLPDSLQSSLSGDSDMTSYQVSIFDALAPRPTLRYGTGIKRTPSRASASVSAHQTSPKGLLLEGNAISEEVMHPRKRIDDLADDLDAKALRELMDRDTKRRERARTREQAKTEKRIADAAERHRQDADAARKSGSPSPSNMERGVMGRELVGLGLDPASAVVTSSRQRTSQYSEPAKADELQTPLQVFHRVDTLPKEDVEHETEVSPGHPVAPSFEQEEPVLAAPTASRLSGLLRPKKSRSKSTLGSEKDKLAVPNDGDYARKGSEASIGKVTRLSISSLLKWNSRNKRGSGPSSFSNTSREEMQAVASAQAQAEALARLQGDDFRSGSADNLRSGSSLSGNYVAGKPGAGPKRTRSRFREDLDDFPTPPDSRVQSPDAEPAVPVVPDTKYDHGTQPIAIPSQGTPTTSGQRSVEKLRERALTEGSGSYTAPSPEQHLSMSLASIDSEGSWLSGGAGIRRSGAMRDSLLRANRQAQRDTSPTRSLDEDLGITEDEYMTRLTPTHQSHGAFNRRSEEGRPSSDEDESDLKWGAVGARPQFIHRVNRGTVHSQQALVNIDSADEESIIEASTIALSRRVVAALPPKYSQSPQASLQRTDIATQTQLHASLLYVAFLYT</sequence>